<dbReference type="Proteomes" id="UP001546774">
    <property type="component" value="Unassembled WGS sequence"/>
</dbReference>
<evidence type="ECO:0000259" key="1">
    <source>
        <dbReference type="Pfam" id="PF00882"/>
    </source>
</evidence>
<dbReference type="InterPro" id="IPR029002">
    <property type="entry name" value="PLPC/GPLD1"/>
</dbReference>
<dbReference type="EMBL" id="JBBMFS010000003">
    <property type="protein sequence ID" value="MEQ2554453.1"/>
    <property type="molecule type" value="Genomic_DNA"/>
</dbReference>
<accession>A0ABV1H4R5</accession>
<dbReference type="Pfam" id="PF00882">
    <property type="entry name" value="Zn_dep_PLPC"/>
    <property type="match status" value="1"/>
</dbReference>
<keyword evidence="3" id="KW-1185">Reference proteome</keyword>
<proteinExistence type="predicted"/>
<protein>
    <submittedName>
        <fullName evidence="2">Zinc dependent phospholipase C family protein</fullName>
    </submittedName>
</protein>
<evidence type="ECO:0000313" key="2">
    <source>
        <dbReference type="EMBL" id="MEQ2554453.1"/>
    </source>
</evidence>
<name>A0ABV1H4R5_9FIRM</name>
<gene>
    <name evidence="2" type="ORF">WMO37_05390</name>
</gene>
<evidence type="ECO:0000313" key="3">
    <source>
        <dbReference type="Proteomes" id="UP001546774"/>
    </source>
</evidence>
<feature type="domain" description="Phospholipase C/D" evidence="1">
    <location>
        <begin position="7"/>
        <end position="135"/>
    </location>
</feature>
<reference evidence="2" key="1">
    <citation type="submission" date="2024-03" db="EMBL/GenBank/DDBJ databases">
        <title>Human intestinal bacterial collection.</title>
        <authorList>
            <person name="Pauvert C."/>
            <person name="Hitch T.C.A."/>
            <person name="Clavel T."/>
        </authorList>
    </citation>
    <scope>NUCLEOTIDE SEQUENCE [LARGE SCALE GENOMIC DNA]</scope>
    <source>
        <strain evidence="2">CLA-AA-H89B</strain>
    </source>
</reference>
<comment type="caution">
    <text evidence="2">The sequence shown here is derived from an EMBL/GenBank/DDBJ whole genome shotgun (WGS) entry which is preliminary data.</text>
</comment>
<sequence length="275" mass="31542">MPSTYAHYRMGQEVYRNLTGKPKQIIEKYKELYDIGLHGPDILFYYKPLFANPVNQVGYAMHDRPGIEFFRQASLVMQKAENKEACEAYIYGFCCHFALDVSCHGYIDEKIAESGVSHTEIEVEFDRKLMLTDGFNPLTHNLTGHIHPTLKNAEVISPFYKNVTPQQAEQALQGMITNNKLLIAPSYFKRFLIYGLLKATGNYKEMHGLLVNYNENPQCTDSTQMLMQLYRDAEKLAERLIDEYEDSASGKIPFDKRYGLTFGGKEKDEPLEMCG</sequence>
<organism evidence="2 3">
    <name type="scientific">Lachnospira intestinalis</name>
    <dbReference type="NCBI Taxonomy" id="3133158"/>
    <lineage>
        <taxon>Bacteria</taxon>
        <taxon>Bacillati</taxon>
        <taxon>Bacillota</taxon>
        <taxon>Clostridia</taxon>
        <taxon>Lachnospirales</taxon>
        <taxon>Lachnospiraceae</taxon>
        <taxon>Lachnospira</taxon>
    </lineage>
</organism>